<accession>A0ABV8SKV7</accession>
<keyword evidence="7" id="KW-1185">Reference proteome</keyword>
<proteinExistence type="inferred from homology"/>
<dbReference type="InterPro" id="IPR050389">
    <property type="entry name" value="LysR-type_TF"/>
</dbReference>
<evidence type="ECO:0000313" key="7">
    <source>
        <dbReference type="Proteomes" id="UP001595904"/>
    </source>
</evidence>
<reference evidence="7" key="1">
    <citation type="journal article" date="2019" name="Int. J. Syst. Evol. Microbiol.">
        <title>The Global Catalogue of Microorganisms (GCM) 10K type strain sequencing project: providing services to taxonomists for standard genome sequencing and annotation.</title>
        <authorList>
            <consortium name="The Broad Institute Genomics Platform"/>
            <consortium name="The Broad Institute Genome Sequencing Center for Infectious Disease"/>
            <person name="Wu L."/>
            <person name="Ma J."/>
        </authorList>
    </citation>
    <scope>NUCLEOTIDE SEQUENCE [LARGE SCALE GENOMIC DNA]</scope>
    <source>
        <strain evidence="7">CGMCC 1.10759</strain>
    </source>
</reference>
<dbReference type="Gene3D" id="1.10.10.10">
    <property type="entry name" value="Winged helix-like DNA-binding domain superfamily/Winged helix DNA-binding domain"/>
    <property type="match status" value="1"/>
</dbReference>
<dbReference type="CDD" id="cd08417">
    <property type="entry name" value="PBP2_Nitroaromatics_like"/>
    <property type="match status" value="1"/>
</dbReference>
<dbReference type="EMBL" id="JBHSDU010000001">
    <property type="protein sequence ID" value="MFC4307665.1"/>
    <property type="molecule type" value="Genomic_DNA"/>
</dbReference>
<evidence type="ECO:0000256" key="2">
    <source>
        <dbReference type="ARBA" id="ARBA00023015"/>
    </source>
</evidence>
<keyword evidence="4" id="KW-0804">Transcription</keyword>
<evidence type="ECO:0000256" key="4">
    <source>
        <dbReference type="ARBA" id="ARBA00023163"/>
    </source>
</evidence>
<dbReference type="Pfam" id="PF00126">
    <property type="entry name" value="HTH_1"/>
    <property type="match status" value="1"/>
</dbReference>
<dbReference type="PROSITE" id="PS50931">
    <property type="entry name" value="HTH_LYSR"/>
    <property type="match status" value="1"/>
</dbReference>
<name>A0ABV8SKV7_9GAMM</name>
<evidence type="ECO:0000256" key="1">
    <source>
        <dbReference type="ARBA" id="ARBA00009437"/>
    </source>
</evidence>
<dbReference type="InterPro" id="IPR037402">
    <property type="entry name" value="YidZ_PBP2"/>
</dbReference>
<dbReference type="Proteomes" id="UP001595904">
    <property type="component" value="Unassembled WGS sequence"/>
</dbReference>
<comment type="caution">
    <text evidence="6">The sequence shown here is derived from an EMBL/GenBank/DDBJ whole genome shotgun (WGS) entry which is preliminary data.</text>
</comment>
<gene>
    <name evidence="6" type="ORF">ACFPN2_01090</name>
</gene>
<dbReference type="InterPro" id="IPR005119">
    <property type="entry name" value="LysR_subst-bd"/>
</dbReference>
<evidence type="ECO:0000313" key="6">
    <source>
        <dbReference type="EMBL" id="MFC4307665.1"/>
    </source>
</evidence>
<dbReference type="Pfam" id="PF03466">
    <property type="entry name" value="LysR_substrate"/>
    <property type="match status" value="1"/>
</dbReference>
<keyword evidence="2" id="KW-0805">Transcription regulation</keyword>
<evidence type="ECO:0000259" key="5">
    <source>
        <dbReference type="PROSITE" id="PS50931"/>
    </source>
</evidence>
<sequence>MNEHLRRFNLNLLPILDALLDTRNVTRAGERFDLTQPAASAALAKLRAAFGDELLVPVGRDLRLTPKAERIREPVRQLLELLETAFQSNDLDPAGWSGEFIMATADAVAALVLPSLIDKLDKVAPGLTLRVTNITRSSVSNLRSEDIDMIVAPPQIIDDAALMSRRLFSDRFVVVHSKDHPPPPQHELSEYMKRGHIATVIDAPHIGGPPRSYFSAEIDQLRSTQRNVAVVPYYSLLPLLVSGTSRLALVQERLAKRLMEFLPVSYVDPPSPLPPLDLHMFWSPKYNDDPRHVWLRNSVFEACEPYRT</sequence>
<dbReference type="SUPFAM" id="SSF53850">
    <property type="entry name" value="Periplasmic binding protein-like II"/>
    <property type="match status" value="1"/>
</dbReference>
<dbReference type="SUPFAM" id="SSF46785">
    <property type="entry name" value="Winged helix' DNA-binding domain"/>
    <property type="match status" value="1"/>
</dbReference>
<dbReference type="PANTHER" id="PTHR30118:SF15">
    <property type="entry name" value="TRANSCRIPTIONAL REGULATORY PROTEIN"/>
    <property type="match status" value="1"/>
</dbReference>
<dbReference type="InterPro" id="IPR036390">
    <property type="entry name" value="WH_DNA-bd_sf"/>
</dbReference>
<dbReference type="RefSeq" id="WP_380594122.1">
    <property type="nucleotide sequence ID" value="NZ_JBHSDU010000001.1"/>
</dbReference>
<organism evidence="6 7">
    <name type="scientific">Steroidobacter flavus</name>
    <dbReference type="NCBI Taxonomy" id="1842136"/>
    <lineage>
        <taxon>Bacteria</taxon>
        <taxon>Pseudomonadati</taxon>
        <taxon>Pseudomonadota</taxon>
        <taxon>Gammaproteobacteria</taxon>
        <taxon>Steroidobacterales</taxon>
        <taxon>Steroidobacteraceae</taxon>
        <taxon>Steroidobacter</taxon>
    </lineage>
</organism>
<feature type="domain" description="HTH lysR-type" evidence="5">
    <location>
        <begin position="8"/>
        <end position="65"/>
    </location>
</feature>
<dbReference type="InterPro" id="IPR036388">
    <property type="entry name" value="WH-like_DNA-bd_sf"/>
</dbReference>
<keyword evidence="3" id="KW-0238">DNA-binding</keyword>
<dbReference type="InterPro" id="IPR000847">
    <property type="entry name" value="LysR_HTH_N"/>
</dbReference>
<protein>
    <submittedName>
        <fullName evidence="6">LysR substrate-binding domain-containing protein</fullName>
    </submittedName>
</protein>
<dbReference type="Gene3D" id="3.40.190.10">
    <property type="entry name" value="Periplasmic binding protein-like II"/>
    <property type="match status" value="2"/>
</dbReference>
<evidence type="ECO:0000256" key="3">
    <source>
        <dbReference type="ARBA" id="ARBA00023125"/>
    </source>
</evidence>
<comment type="similarity">
    <text evidence="1">Belongs to the LysR transcriptional regulatory family.</text>
</comment>
<dbReference type="PANTHER" id="PTHR30118">
    <property type="entry name" value="HTH-TYPE TRANSCRIPTIONAL REGULATOR LEUO-RELATED"/>
    <property type="match status" value="1"/>
</dbReference>